<evidence type="ECO:0000313" key="1">
    <source>
        <dbReference type="EMBL" id="GAE57891.1"/>
    </source>
</evidence>
<dbReference type="AlphaFoldDB" id="W4SMX9"/>
<evidence type="ECO:0000313" key="2">
    <source>
        <dbReference type="Proteomes" id="UP000019084"/>
    </source>
</evidence>
<comment type="caution">
    <text evidence="1">The sequence shown here is derived from an EMBL/GenBank/DDBJ whole genome shotgun (WGS) entry which is preliminary data.</text>
</comment>
<sequence>MPGLKLQVTTAGRAALVNAPNTGTNPVLISHVGLANAPFSVSAALTALPGEIKRLAAVGGSITADDTIHVSIRDESDAVYDCYGFGLYLSNGTLFAVYSQPALLLGKAAAAMLLLALDAVFADIDVKQISFGATNFTDPAATTEMAGIVELATEEEAL</sequence>
<gene>
    <name evidence="1" type="ORF">XPR_4526</name>
</gene>
<name>W4SMX9_9XANT</name>
<dbReference type="EMBL" id="BAVC01000382">
    <property type="protein sequence ID" value="GAE57891.1"/>
    <property type="molecule type" value="Genomic_DNA"/>
</dbReference>
<dbReference type="Proteomes" id="UP000019084">
    <property type="component" value="Unassembled WGS sequence"/>
</dbReference>
<proteinExistence type="predicted"/>
<accession>W4SMX9</accession>
<organism evidence="1 2">
    <name type="scientific">Xanthomonas arboricola pv. pruni MAFF 301420</name>
    <dbReference type="NCBI Taxonomy" id="1418095"/>
    <lineage>
        <taxon>Bacteria</taxon>
        <taxon>Pseudomonadati</taxon>
        <taxon>Pseudomonadota</taxon>
        <taxon>Gammaproteobacteria</taxon>
        <taxon>Lysobacterales</taxon>
        <taxon>Lysobacteraceae</taxon>
        <taxon>Xanthomonas</taxon>
    </lineage>
</organism>
<protein>
    <submittedName>
        <fullName evidence="1">Uncharacterized protein</fullName>
    </submittedName>
</protein>
<reference evidence="1 2" key="1">
    <citation type="submission" date="2014-01" db="EMBL/GenBank/DDBJ databases">
        <title>Genome sequence and analysis of Xanthomonas arboricola pv. pruni.</title>
        <authorList>
            <person name="Fujikawa T."/>
            <person name="Nakazono-Nagaoka E."/>
        </authorList>
    </citation>
    <scope>NUCLEOTIDE SEQUENCE [LARGE SCALE GENOMIC DNA]</scope>
    <source>
        <strain evidence="2">MAFF 301420</strain>
    </source>
</reference>